<name>A0A845L3E8_9FIRM</name>
<keyword evidence="2" id="KW-0067">ATP-binding</keyword>
<dbReference type="InterPro" id="IPR002586">
    <property type="entry name" value="CobQ/CobB/MinD/ParA_Nub-bd_dom"/>
</dbReference>
<dbReference type="Pfam" id="PF01656">
    <property type="entry name" value="CbiA"/>
    <property type="match status" value="1"/>
</dbReference>
<dbReference type="RefSeq" id="WP_161253388.1">
    <property type="nucleotide sequence ID" value="NZ_WXEY01000001.1"/>
</dbReference>
<dbReference type="InterPro" id="IPR027417">
    <property type="entry name" value="P-loop_NTPase"/>
</dbReference>
<evidence type="ECO:0000259" key="3">
    <source>
        <dbReference type="Pfam" id="PF01656"/>
    </source>
</evidence>
<evidence type="ECO:0000256" key="2">
    <source>
        <dbReference type="ARBA" id="ARBA00022840"/>
    </source>
</evidence>
<dbReference type="PANTHER" id="PTHR43384">
    <property type="entry name" value="SEPTUM SITE-DETERMINING PROTEIN MIND HOMOLOG, CHLOROPLASTIC-RELATED"/>
    <property type="match status" value="1"/>
</dbReference>
<dbReference type="InterPro" id="IPR014433">
    <property type="entry name" value="CooC"/>
</dbReference>
<evidence type="ECO:0000313" key="4">
    <source>
        <dbReference type="EMBL" id="MZP28278.1"/>
    </source>
</evidence>
<gene>
    <name evidence="4" type="ORF">GTO91_00885</name>
</gene>
<dbReference type="GO" id="GO:0009898">
    <property type="term" value="C:cytoplasmic side of plasma membrane"/>
    <property type="evidence" value="ECO:0007669"/>
    <property type="project" value="TreeGrafter"/>
</dbReference>
<dbReference type="GO" id="GO:0005524">
    <property type="term" value="F:ATP binding"/>
    <property type="evidence" value="ECO:0007669"/>
    <property type="project" value="UniProtKB-KW"/>
</dbReference>
<dbReference type="PIRSF" id="PIRSF005647">
    <property type="entry name" value="CooC"/>
    <property type="match status" value="1"/>
</dbReference>
<dbReference type="EMBL" id="WXEY01000001">
    <property type="protein sequence ID" value="MZP28278.1"/>
    <property type="molecule type" value="Genomic_DNA"/>
</dbReference>
<keyword evidence="5" id="KW-1185">Reference proteome</keyword>
<proteinExistence type="predicted"/>
<organism evidence="4 5">
    <name type="scientific">Heliomicrobium undosum</name>
    <dbReference type="NCBI Taxonomy" id="121734"/>
    <lineage>
        <taxon>Bacteria</taxon>
        <taxon>Bacillati</taxon>
        <taxon>Bacillota</taxon>
        <taxon>Clostridia</taxon>
        <taxon>Eubacteriales</taxon>
        <taxon>Heliobacteriaceae</taxon>
        <taxon>Heliomicrobium</taxon>
    </lineage>
</organism>
<dbReference type="Gene3D" id="3.40.50.300">
    <property type="entry name" value="P-loop containing nucleotide triphosphate hydrolases"/>
    <property type="match status" value="1"/>
</dbReference>
<dbReference type="GO" id="GO:0016887">
    <property type="term" value="F:ATP hydrolysis activity"/>
    <property type="evidence" value="ECO:0007669"/>
    <property type="project" value="TreeGrafter"/>
</dbReference>
<dbReference type="AlphaFoldDB" id="A0A845L3E8"/>
<dbReference type="Proteomes" id="UP000463470">
    <property type="component" value="Unassembled WGS sequence"/>
</dbReference>
<reference evidence="4 5" key="1">
    <citation type="submission" date="2020-01" db="EMBL/GenBank/DDBJ databases">
        <title>Whole-genome sequence of Heliobacterium undosum DSM 13378.</title>
        <authorList>
            <person name="Kyndt J.A."/>
            <person name="Meyer T.E."/>
        </authorList>
    </citation>
    <scope>NUCLEOTIDE SEQUENCE [LARGE SCALE GENOMIC DNA]</scope>
    <source>
        <strain evidence="4 5">DSM 13378</strain>
    </source>
</reference>
<protein>
    <submittedName>
        <fullName evidence="4">AAA family ATPase</fullName>
    </submittedName>
</protein>
<dbReference type="PANTHER" id="PTHR43384:SF6">
    <property type="entry name" value="SEPTUM SITE-DETERMINING PROTEIN MIND HOMOLOG, CHLOROPLASTIC"/>
    <property type="match status" value="1"/>
</dbReference>
<comment type="caution">
    <text evidence="4">The sequence shown here is derived from an EMBL/GenBank/DDBJ whole genome shotgun (WGS) entry which is preliminary data.</text>
</comment>
<dbReference type="InterPro" id="IPR050625">
    <property type="entry name" value="ParA/MinD_ATPase"/>
</dbReference>
<dbReference type="GO" id="GO:0051782">
    <property type="term" value="P:negative regulation of cell division"/>
    <property type="evidence" value="ECO:0007669"/>
    <property type="project" value="TreeGrafter"/>
</dbReference>
<accession>A0A845L3E8</accession>
<evidence type="ECO:0000256" key="1">
    <source>
        <dbReference type="ARBA" id="ARBA00022741"/>
    </source>
</evidence>
<dbReference type="GO" id="GO:0005829">
    <property type="term" value="C:cytosol"/>
    <property type="evidence" value="ECO:0007669"/>
    <property type="project" value="TreeGrafter"/>
</dbReference>
<keyword evidence="1" id="KW-0547">Nucleotide-binding</keyword>
<dbReference type="OrthoDB" id="7346657at2"/>
<evidence type="ECO:0000313" key="5">
    <source>
        <dbReference type="Proteomes" id="UP000463470"/>
    </source>
</evidence>
<dbReference type="SUPFAM" id="SSF52540">
    <property type="entry name" value="P-loop containing nucleoside triphosphate hydrolases"/>
    <property type="match status" value="1"/>
</dbReference>
<sequence length="266" mass="28504">MKIAVTGKGGVGKTTLCAALARHFASLGLRVLAVDADPDANLASALPLDGRKGQEIAPLAGQKELLRARLGLSDQNEGFFQINPDVSDLLERFSASWGGGHRLLSLGWTKGGGEGCYCAENAILRRLLQAIPQAGQEVVLIDSEAGLEHLSRGTVERIDSVVAVLEPGRRSIQSAFDIRRLAQELKIPRIYPVLNGQRYEQEWAQVQAGLGDWVLAAALPEDTAIRSADLEGTLPPLTGDYAGAVRAFAKKLLDDHPVRTADQTVL</sequence>
<feature type="domain" description="CobQ/CobB/MinD/ParA nucleotide binding" evidence="3">
    <location>
        <begin position="4"/>
        <end position="85"/>
    </location>
</feature>